<keyword evidence="3" id="KW-1185">Reference proteome</keyword>
<comment type="caution">
    <text evidence="2">The sequence shown here is derived from an EMBL/GenBank/DDBJ whole genome shotgun (WGS) entry which is preliminary data.</text>
</comment>
<name>A0A833W014_9HYME</name>
<dbReference type="EMBL" id="WNWW01000163">
    <property type="protein sequence ID" value="KAF3429445.1"/>
    <property type="molecule type" value="Genomic_DNA"/>
</dbReference>
<dbReference type="Proteomes" id="UP000655588">
    <property type="component" value="Unassembled WGS sequence"/>
</dbReference>
<protein>
    <submittedName>
        <fullName evidence="2">Uncharacterized protein</fullName>
    </submittedName>
</protein>
<evidence type="ECO:0000313" key="3">
    <source>
        <dbReference type="Proteomes" id="UP000655588"/>
    </source>
</evidence>
<organism evidence="2 3">
    <name type="scientific">Frieseomelitta varia</name>
    <dbReference type="NCBI Taxonomy" id="561572"/>
    <lineage>
        <taxon>Eukaryota</taxon>
        <taxon>Metazoa</taxon>
        <taxon>Ecdysozoa</taxon>
        <taxon>Arthropoda</taxon>
        <taxon>Hexapoda</taxon>
        <taxon>Insecta</taxon>
        <taxon>Pterygota</taxon>
        <taxon>Neoptera</taxon>
        <taxon>Endopterygota</taxon>
        <taxon>Hymenoptera</taxon>
        <taxon>Apocrita</taxon>
        <taxon>Aculeata</taxon>
        <taxon>Apoidea</taxon>
        <taxon>Anthophila</taxon>
        <taxon>Apidae</taxon>
        <taxon>Frieseomelitta</taxon>
    </lineage>
</organism>
<evidence type="ECO:0000256" key="1">
    <source>
        <dbReference type="SAM" id="MobiDB-lite"/>
    </source>
</evidence>
<dbReference type="AlphaFoldDB" id="A0A833W014"/>
<gene>
    <name evidence="2" type="ORF">E2986_11423</name>
</gene>
<feature type="compositionally biased region" description="Polar residues" evidence="1">
    <location>
        <begin position="31"/>
        <end position="40"/>
    </location>
</feature>
<reference evidence="2" key="1">
    <citation type="submission" date="2019-11" db="EMBL/GenBank/DDBJ databases">
        <title>The nuclear and mitochondrial genomes of Frieseomelitta varia - a highly eusocial stingless bee (Meliponini) with a permanently sterile worker caste.</title>
        <authorList>
            <person name="Freitas F.C.P."/>
            <person name="Lourenco A.P."/>
            <person name="Nunes F.M.F."/>
            <person name="Paschoal A.R."/>
            <person name="Abreu F.C.P."/>
            <person name="Barbin F.O."/>
            <person name="Bataglia L."/>
            <person name="Cardoso-Junior C.A.M."/>
            <person name="Cervoni M.S."/>
            <person name="Silva S.R."/>
            <person name="Dalarmi F."/>
            <person name="Del Lama M.A."/>
            <person name="Depintor T.S."/>
            <person name="Ferreira K.M."/>
            <person name="Goria P.S."/>
            <person name="Jaskot M.C."/>
            <person name="Lago D.C."/>
            <person name="Luna-Lucena D."/>
            <person name="Moda L.M."/>
            <person name="Nascimento L."/>
            <person name="Pedrino M."/>
            <person name="Rabico F.O."/>
            <person name="Sanches F.C."/>
            <person name="Santos D.E."/>
            <person name="Santos C.G."/>
            <person name="Vieira J."/>
            <person name="Lopes T.F."/>
            <person name="Barchuk A.R."/>
            <person name="Hartfelder K."/>
            <person name="Simoes Z.L.P."/>
            <person name="Bitondi M.M.G."/>
            <person name="Pinheiro D.G."/>
        </authorList>
    </citation>
    <scope>NUCLEOTIDE SEQUENCE</scope>
    <source>
        <strain evidence="2">USP_RPSP 00005682</strain>
        <tissue evidence="2">Whole individual</tissue>
    </source>
</reference>
<proteinExistence type="predicted"/>
<accession>A0A833W014</accession>
<evidence type="ECO:0000313" key="2">
    <source>
        <dbReference type="EMBL" id="KAF3429445.1"/>
    </source>
</evidence>
<feature type="region of interest" description="Disordered" evidence="1">
    <location>
        <begin position="31"/>
        <end position="56"/>
    </location>
</feature>
<sequence length="105" mass="11901">MIMNCCIAVLITEKRARAEYSTMGVLMHEMNNGQETNTAETKVHTLPRRSENDEDSVKIKDEERLMENDLVNTVDIVFEDIKYTVSLGCKKVPAIAVKLTLQVNN</sequence>